<evidence type="ECO:0000313" key="1">
    <source>
        <dbReference type="EMBL" id="JAH34317.1"/>
    </source>
</evidence>
<dbReference type="EMBL" id="GBXM01069910">
    <property type="protein sequence ID" value="JAH38667.1"/>
    <property type="molecule type" value="Transcribed_RNA"/>
</dbReference>
<organism evidence="1">
    <name type="scientific">Anguilla anguilla</name>
    <name type="common">European freshwater eel</name>
    <name type="synonym">Muraena anguilla</name>
    <dbReference type="NCBI Taxonomy" id="7936"/>
    <lineage>
        <taxon>Eukaryota</taxon>
        <taxon>Metazoa</taxon>
        <taxon>Chordata</taxon>
        <taxon>Craniata</taxon>
        <taxon>Vertebrata</taxon>
        <taxon>Euteleostomi</taxon>
        <taxon>Actinopterygii</taxon>
        <taxon>Neopterygii</taxon>
        <taxon>Teleostei</taxon>
        <taxon>Anguilliformes</taxon>
        <taxon>Anguillidae</taxon>
        <taxon>Anguilla</taxon>
    </lineage>
</organism>
<reference evidence="1" key="1">
    <citation type="submission" date="2014-11" db="EMBL/GenBank/DDBJ databases">
        <authorList>
            <person name="Amaro Gonzalez C."/>
        </authorList>
    </citation>
    <scope>NUCLEOTIDE SEQUENCE</scope>
</reference>
<accession>A0A0E9RZJ8</accession>
<name>A0A0E9RZJ8_ANGAN</name>
<protein>
    <submittedName>
        <fullName evidence="1">Uncharacterized protein</fullName>
    </submittedName>
</protein>
<sequence length="41" mass="4823">MQGSSIGCFSRCKSESCYVNVLFMDYTKMSWPRPYRSLSYL</sequence>
<reference evidence="1" key="2">
    <citation type="journal article" date="2015" name="Fish Shellfish Immunol.">
        <title>Early steps in the European eel (Anguilla anguilla)-Vibrio vulnificus interaction in the gills: Role of the RtxA13 toxin.</title>
        <authorList>
            <person name="Callol A."/>
            <person name="Pajuelo D."/>
            <person name="Ebbesson L."/>
            <person name="Teles M."/>
            <person name="MacKenzie S."/>
            <person name="Amaro C."/>
        </authorList>
    </citation>
    <scope>NUCLEOTIDE SEQUENCE</scope>
</reference>
<dbReference type="AlphaFoldDB" id="A0A0E9RZJ8"/>
<proteinExistence type="predicted"/>
<dbReference type="EMBL" id="GBXM01074260">
    <property type="protein sequence ID" value="JAH34317.1"/>
    <property type="molecule type" value="Transcribed_RNA"/>
</dbReference>